<feature type="domain" description="FUZ/MON1/HPS1 first Longin" evidence="1">
    <location>
        <begin position="7"/>
        <end position="101"/>
    </location>
</feature>
<dbReference type="AlphaFoldDB" id="A0A5N5TLS8"/>
<dbReference type="Proteomes" id="UP000326759">
    <property type="component" value="Unassembled WGS sequence"/>
</dbReference>
<name>A0A5N5TLS8_9CRUS</name>
<keyword evidence="3" id="KW-1185">Reference proteome</keyword>
<dbReference type="PANTHER" id="PTHR12761:SF1">
    <property type="entry name" value="BLOC-3 COMPLEX MEMBER HPS1"/>
    <property type="match status" value="1"/>
</dbReference>
<dbReference type="EMBL" id="SEYY01000497">
    <property type="protein sequence ID" value="KAB7507108.1"/>
    <property type="molecule type" value="Genomic_DNA"/>
</dbReference>
<evidence type="ECO:0000313" key="3">
    <source>
        <dbReference type="Proteomes" id="UP000326759"/>
    </source>
</evidence>
<accession>A0A5N5TLS8</accession>
<evidence type="ECO:0000259" key="1">
    <source>
        <dbReference type="Pfam" id="PF19036"/>
    </source>
</evidence>
<dbReference type="InterPro" id="IPR043972">
    <property type="entry name" value="FUZ/MON1/HPS1_longin_1"/>
</dbReference>
<dbReference type="GO" id="GO:0005085">
    <property type="term" value="F:guanyl-nucleotide exchange factor activity"/>
    <property type="evidence" value="ECO:0007669"/>
    <property type="project" value="TreeGrafter"/>
</dbReference>
<sequence>MSKILGLLIFDYLNDIVYVKCNKKFVHHVQKLATCLDKDVVIQMFSPLVASYRIMKGQFKNPYESLSCEDGTKFVFQEYSSHLFLCIGAYSQSYLNRFTNVSIKL</sequence>
<dbReference type="OrthoDB" id="6382195at2759"/>
<organism evidence="2 3">
    <name type="scientific">Armadillidium nasatum</name>
    <dbReference type="NCBI Taxonomy" id="96803"/>
    <lineage>
        <taxon>Eukaryota</taxon>
        <taxon>Metazoa</taxon>
        <taxon>Ecdysozoa</taxon>
        <taxon>Arthropoda</taxon>
        <taxon>Crustacea</taxon>
        <taxon>Multicrustacea</taxon>
        <taxon>Malacostraca</taxon>
        <taxon>Eumalacostraca</taxon>
        <taxon>Peracarida</taxon>
        <taxon>Isopoda</taxon>
        <taxon>Oniscidea</taxon>
        <taxon>Crinocheta</taxon>
        <taxon>Armadillidiidae</taxon>
        <taxon>Armadillidium</taxon>
    </lineage>
</organism>
<dbReference type="PANTHER" id="PTHR12761">
    <property type="entry name" value="HERMANSKY-PUDLAK SYNDROME PROTEIN 1"/>
    <property type="match status" value="1"/>
</dbReference>
<dbReference type="Pfam" id="PF19036">
    <property type="entry name" value="Fuz_longin_1"/>
    <property type="match status" value="1"/>
</dbReference>
<protein>
    <recommendedName>
        <fullName evidence="1">FUZ/MON1/HPS1 first Longin domain-containing protein</fullName>
    </recommendedName>
</protein>
<gene>
    <name evidence="2" type="ORF">Anas_05987</name>
</gene>
<evidence type="ECO:0000313" key="2">
    <source>
        <dbReference type="EMBL" id="KAB7507108.1"/>
    </source>
</evidence>
<feature type="non-terminal residue" evidence="2">
    <location>
        <position position="105"/>
    </location>
</feature>
<comment type="caution">
    <text evidence="2">The sequence shown here is derived from an EMBL/GenBank/DDBJ whole genome shotgun (WGS) entry which is preliminary data.</text>
</comment>
<dbReference type="GO" id="GO:0016192">
    <property type="term" value="P:vesicle-mediated transport"/>
    <property type="evidence" value="ECO:0007669"/>
    <property type="project" value="InterPro"/>
</dbReference>
<dbReference type="InterPro" id="IPR026053">
    <property type="entry name" value="HPS1"/>
</dbReference>
<dbReference type="GO" id="GO:0031085">
    <property type="term" value="C:BLOC-3 complex"/>
    <property type="evidence" value="ECO:0007669"/>
    <property type="project" value="TreeGrafter"/>
</dbReference>
<proteinExistence type="predicted"/>
<reference evidence="2 3" key="1">
    <citation type="journal article" date="2019" name="PLoS Biol.">
        <title>Sex chromosomes control vertical transmission of feminizing Wolbachia symbionts in an isopod.</title>
        <authorList>
            <person name="Becking T."/>
            <person name="Chebbi M.A."/>
            <person name="Giraud I."/>
            <person name="Moumen B."/>
            <person name="Laverre T."/>
            <person name="Caubet Y."/>
            <person name="Peccoud J."/>
            <person name="Gilbert C."/>
            <person name="Cordaux R."/>
        </authorList>
    </citation>
    <scope>NUCLEOTIDE SEQUENCE [LARGE SCALE GENOMIC DNA]</scope>
    <source>
        <strain evidence="2">ANa2</strain>
        <tissue evidence="2">Whole body excluding digestive tract and cuticle</tissue>
    </source>
</reference>